<feature type="region of interest" description="Disordered" evidence="11">
    <location>
        <begin position="453"/>
        <end position="494"/>
    </location>
</feature>
<keyword evidence="5 10" id="KW-1133">Transmembrane helix</keyword>
<gene>
    <name evidence="12" type="ORF">CXG81DRAFT_25595</name>
</gene>
<feature type="compositionally biased region" description="Low complexity" evidence="11">
    <location>
        <begin position="1"/>
        <end position="19"/>
    </location>
</feature>
<keyword evidence="3 10" id="KW-0999">Mitochondrion inner membrane</keyword>
<dbReference type="OrthoDB" id="5595506at2759"/>
<evidence type="ECO:0000256" key="10">
    <source>
        <dbReference type="RuleBase" id="RU364128"/>
    </source>
</evidence>
<dbReference type="InterPro" id="IPR008839">
    <property type="entry name" value="MDM33_fungi"/>
</dbReference>
<comment type="subunit">
    <text evidence="10">Homooligomer.</text>
</comment>
<evidence type="ECO:0000256" key="8">
    <source>
        <dbReference type="ARBA" id="ARBA00023136"/>
    </source>
</evidence>
<dbReference type="Proteomes" id="UP000274922">
    <property type="component" value="Unassembled WGS sequence"/>
</dbReference>
<accession>A0A4P9X8Y9</accession>
<feature type="transmembrane region" description="Helical" evidence="10">
    <location>
        <begin position="541"/>
        <end position="560"/>
    </location>
</feature>
<dbReference type="PANTHER" id="PTHR31961">
    <property type="entry name" value="SENSITIVE TO HIGH EXPRESSION PROTEIN 9, MITOCHONDRIAL"/>
    <property type="match status" value="1"/>
</dbReference>
<dbReference type="Pfam" id="PF05546">
    <property type="entry name" value="She9_MDM33"/>
    <property type="match status" value="1"/>
</dbReference>
<organism evidence="12 13">
    <name type="scientific">Caulochytrium protostelioides</name>
    <dbReference type="NCBI Taxonomy" id="1555241"/>
    <lineage>
        <taxon>Eukaryota</taxon>
        <taxon>Fungi</taxon>
        <taxon>Fungi incertae sedis</taxon>
        <taxon>Chytridiomycota</taxon>
        <taxon>Chytridiomycota incertae sedis</taxon>
        <taxon>Chytridiomycetes</taxon>
        <taxon>Caulochytriales</taxon>
        <taxon>Caulochytriaceae</taxon>
        <taxon>Caulochytrium</taxon>
    </lineage>
</organism>
<proteinExistence type="inferred from homology"/>
<evidence type="ECO:0000256" key="2">
    <source>
        <dbReference type="ARBA" id="ARBA00022692"/>
    </source>
</evidence>
<keyword evidence="2 10" id="KW-0812">Transmembrane</keyword>
<evidence type="ECO:0000256" key="1">
    <source>
        <dbReference type="ARBA" id="ARBA00007472"/>
    </source>
</evidence>
<dbReference type="EMBL" id="ML014162">
    <property type="protein sequence ID" value="RKP01756.1"/>
    <property type="molecule type" value="Genomic_DNA"/>
</dbReference>
<evidence type="ECO:0000256" key="5">
    <source>
        <dbReference type="ARBA" id="ARBA00022989"/>
    </source>
</evidence>
<comment type="function">
    <text evidence="9">Required for the maintenance of the structure of the mitochondrial inner membrane. Involved in mitochondrial morphology. Causes growth arrest when highly overexpressed.</text>
</comment>
<dbReference type="AlphaFoldDB" id="A0A4P9X8Y9"/>
<keyword evidence="7 10" id="KW-0496">Mitochondrion</keyword>
<evidence type="ECO:0000256" key="9">
    <source>
        <dbReference type="ARBA" id="ARBA00024807"/>
    </source>
</evidence>
<reference evidence="13" key="1">
    <citation type="journal article" date="2018" name="Nat. Microbiol.">
        <title>Leveraging single-cell genomics to expand the fungal tree of life.</title>
        <authorList>
            <person name="Ahrendt S.R."/>
            <person name="Quandt C.A."/>
            <person name="Ciobanu D."/>
            <person name="Clum A."/>
            <person name="Salamov A."/>
            <person name="Andreopoulos B."/>
            <person name="Cheng J.F."/>
            <person name="Woyke T."/>
            <person name="Pelin A."/>
            <person name="Henrissat B."/>
            <person name="Reynolds N.K."/>
            <person name="Benny G.L."/>
            <person name="Smith M.E."/>
            <person name="James T.Y."/>
            <person name="Grigoriev I.V."/>
        </authorList>
    </citation>
    <scope>NUCLEOTIDE SEQUENCE [LARGE SCALE GENOMIC DNA]</scope>
    <source>
        <strain evidence="13">ATCC 52028</strain>
    </source>
</reference>
<sequence>MATAIARATRGAARRVAAAPTVSSREDAAPRRRWPTAAHPLPARRRVHTGQPCADAHSADATPAPAGSPTPSPANGSPAAPSIPSATADAADPAPAEGCATAPRPAAPAAPRTDRPWVQQTLEALQAWRARAPARAAVWPVATASSLPSSLASLPSSLASLPSSLASLPSSLASLPSSLASLPSSASASASALLSLASTKAWPRPPWPRTWPRRLTDETRSLRHDVDRAVSPWLLQARDALNLFTGFNEIAQLKEHVLASNTALEEARAVMTQSKQAYEAAIDRRKTVARTLTSLLQRKDTWVDADVESFTRVYREDVATEAAETAARAAYRQAEDAFDAAHVTYLNAIRERYMQEQLYSDKIRRAATYWTWGLLALQILSLVVVHAYIEPGKRRRLLEALRIQMTEHMEQTQATVDAGLRAQTAQIQDLTAETVAQTLPAVMTGAVVLTTPSAPTPATPATSAEETATAEALAAPSEDPTAAPASETSSTSPRTRRWYDWLAVDRTAATAAATGRPAPQTPAVLAPPLMLDSPALLRDPVWQHGIAVGAAAASLLFALIGR</sequence>
<protein>
    <recommendedName>
        <fullName evidence="10">Sensitive to high expression protein 9, mitochondrial</fullName>
    </recommendedName>
</protein>
<keyword evidence="4 10" id="KW-0809">Transit peptide</keyword>
<dbReference type="GO" id="GO:0005743">
    <property type="term" value="C:mitochondrial inner membrane"/>
    <property type="evidence" value="ECO:0007669"/>
    <property type="project" value="UniProtKB-SubCell"/>
</dbReference>
<dbReference type="PANTHER" id="PTHR31961:SF3">
    <property type="entry name" value="SENSITIVE TO HIGH EXPRESSION PROTEIN 9, MITOCHONDRIAL"/>
    <property type="match status" value="1"/>
</dbReference>
<name>A0A4P9X8Y9_9FUNG</name>
<evidence type="ECO:0000256" key="4">
    <source>
        <dbReference type="ARBA" id="ARBA00022946"/>
    </source>
</evidence>
<keyword evidence="8 10" id="KW-0472">Membrane</keyword>
<feature type="transmembrane region" description="Helical" evidence="10">
    <location>
        <begin position="369"/>
        <end position="389"/>
    </location>
</feature>
<evidence type="ECO:0000256" key="11">
    <source>
        <dbReference type="SAM" id="MobiDB-lite"/>
    </source>
</evidence>
<feature type="region of interest" description="Disordered" evidence="11">
    <location>
        <begin position="1"/>
        <end position="114"/>
    </location>
</feature>
<evidence type="ECO:0000256" key="7">
    <source>
        <dbReference type="ARBA" id="ARBA00023128"/>
    </source>
</evidence>
<evidence type="ECO:0000256" key="3">
    <source>
        <dbReference type="ARBA" id="ARBA00022792"/>
    </source>
</evidence>
<evidence type="ECO:0000256" key="6">
    <source>
        <dbReference type="ARBA" id="ARBA00023054"/>
    </source>
</evidence>
<evidence type="ECO:0000313" key="13">
    <source>
        <dbReference type="Proteomes" id="UP000274922"/>
    </source>
</evidence>
<feature type="compositionally biased region" description="Low complexity" evidence="11">
    <location>
        <begin position="459"/>
        <end position="493"/>
    </location>
</feature>
<keyword evidence="13" id="KW-1185">Reference proteome</keyword>
<keyword evidence="6" id="KW-0175">Coiled coil</keyword>
<feature type="compositionally biased region" description="Low complexity" evidence="11">
    <location>
        <begin position="73"/>
        <end position="111"/>
    </location>
</feature>
<comment type="similarity">
    <text evidence="1 10">Belongs to the SHE9 family.</text>
</comment>
<evidence type="ECO:0000313" key="12">
    <source>
        <dbReference type="EMBL" id="RKP01756.1"/>
    </source>
</evidence>
<comment type="subcellular location">
    <subcellularLocation>
        <location evidence="10">Mitochondrion inner membrane</location>
        <topology evidence="10">Multi-pass membrane protein</topology>
    </subcellularLocation>
</comment>